<dbReference type="STRING" id="1618333.UR93_C0011G0007"/>
<dbReference type="EMBL" id="LBRB01000011">
    <property type="protein sequence ID" value="KKP88559.1"/>
    <property type="molecule type" value="Genomic_DNA"/>
</dbReference>
<dbReference type="AlphaFoldDB" id="A0A0G0D2T9"/>
<evidence type="ECO:0000313" key="1">
    <source>
        <dbReference type="EMBL" id="KKP88559.1"/>
    </source>
</evidence>
<sequence length="68" mass="7747">MAIKAQLYTWDYGKAGARKMGKIWQLERLVNYGAKKGKINANDLRANLPKLKIDPTKKAYLKKLLKNG</sequence>
<gene>
    <name evidence="1" type="ORF">UR93_C0011G0007</name>
</gene>
<accession>A0A0G0D2T9</accession>
<proteinExistence type="predicted"/>
<organism evidence="1 2">
    <name type="scientific">Berkelbacteria bacterium GW2011_GWA2_35_9</name>
    <dbReference type="NCBI Taxonomy" id="1618333"/>
    <lineage>
        <taxon>Bacteria</taxon>
        <taxon>Candidatus Berkelbacteria</taxon>
    </lineage>
</organism>
<dbReference type="Proteomes" id="UP000034316">
    <property type="component" value="Unassembled WGS sequence"/>
</dbReference>
<name>A0A0G0D2T9_9BACT</name>
<comment type="caution">
    <text evidence="1">The sequence shown here is derived from an EMBL/GenBank/DDBJ whole genome shotgun (WGS) entry which is preliminary data.</text>
</comment>
<protein>
    <submittedName>
        <fullName evidence="1">Uncharacterized protein</fullName>
    </submittedName>
</protein>
<evidence type="ECO:0000313" key="2">
    <source>
        <dbReference type="Proteomes" id="UP000034316"/>
    </source>
</evidence>
<reference evidence="1 2" key="1">
    <citation type="journal article" date="2015" name="Nature">
        <title>rRNA introns, odd ribosomes, and small enigmatic genomes across a large radiation of phyla.</title>
        <authorList>
            <person name="Brown C.T."/>
            <person name="Hug L.A."/>
            <person name="Thomas B.C."/>
            <person name="Sharon I."/>
            <person name="Castelle C.J."/>
            <person name="Singh A."/>
            <person name="Wilkins M.J."/>
            <person name="Williams K.H."/>
            <person name="Banfield J.F."/>
        </authorList>
    </citation>
    <scope>NUCLEOTIDE SEQUENCE [LARGE SCALE GENOMIC DNA]</scope>
</reference>